<dbReference type="OrthoDB" id="9762536at2"/>
<feature type="site" description="Catalytically relevant" evidence="6">
    <location>
        <position position="185"/>
    </location>
</feature>
<evidence type="ECO:0000256" key="1">
    <source>
        <dbReference type="ARBA" id="ARBA00008165"/>
    </source>
</evidence>
<dbReference type="Gene3D" id="3.10.580.10">
    <property type="entry name" value="CBS-domain"/>
    <property type="match status" value="1"/>
</dbReference>
<reference evidence="8 9" key="1">
    <citation type="submission" date="2018-11" db="EMBL/GenBank/DDBJ databases">
        <title>Schleiferia aggregans sp. nov., a moderately thermophilic heterotrophic bacterium isolated from microbial mats at a terrestrial hot spring.</title>
        <authorList>
            <person name="Iino T."/>
            <person name="Ohkuma M."/>
            <person name="Haruta S."/>
        </authorList>
    </citation>
    <scope>NUCLEOTIDE SEQUENCE [LARGE SCALE GENOMIC DNA]</scope>
    <source>
        <strain evidence="8 9">LA</strain>
    </source>
</reference>
<keyword evidence="2" id="KW-0677">Repeat</keyword>
<keyword evidence="3" id="KW-0129">CBS domain</keyword>
<evidence type="ECO:0000256" key="4">
    <source>
        <dbReference type="PIRNR" id="PIRNR004692"/>
    </source>
</evidence>
<dbReference type="InterPro" id="IPR001347">
    <property type="entry name" value="SIS_dom"/>
</dbReference>
<evidence type="ECO:0000313" key="8">
    <source>
        <dbReference type="EMBL" id="GCD77347.1"/>
    </source>
</evidence>
<comment type="caution">
    <text evidence="8">The sequence shown here is derived from an EMBL/GenBank/DDBJ whole genome shotgun (WGS) entry which is preliminary data.</text>
</comment>
<dbReference type="Gene3D" id="3.40.50.10490">
    <property type="entry name" value="Glucose-6-phosphate isomerase like protein, domain 1"/>
    <property type="match status" value="1"/>
</dbReference>
<evidence type="ECO:0000313" key="9">
    <source>
        <dbReference type="Proteomes" id="UP000286715"/>
    </source>
</evidence>
<dbReference type="Proteomes" id="UP000286715">
    <property type="component" value="Unassembled WGS sequence"/>
</dbReference>
<dbReference type="PANTHER" id="PTHR42745">
    <property type="match status" value="1"/>
</dbReference>
<dbReference type="GO" id="GO:1901135">
    <property type="term" value="P:carbohydrate derivative metabolic process"/>
    <property type="evidence" value="ECO:0007669"/>
    <property type="project" value="InterPro"/>
</dbReference>
<dbReference type="SUPFAM" id="SSF53697">
    <property type="entry name" value="SIS domain"/>
    <property type="match status" value="1"/>
</dbReference>
<keyword evidence="5" id="KW-0862">Zinc</keyword>
<evidence type="ECO:0000256" key="5">
    <source>
        <dbReference type="PIRSR" id="PIRSR004692-2"/>
    </source>
</evidence>
<feature type="domain" description="SIS" evidence="7">
    <location>
        <begin position="33"/>
        <end position="176"/>
    </location>
</feature>
<evidence type="ECO:0000256" key="6">
    <source>
        <dbReference type="PIRSR" id="PIRSR004692-3"/>
    </source>
</evidence>
<dbReference type="RefSeq" id="WP_124397410.1">
    <property type="nucleotide sequence ID" value="NZ_BHZE01000006.1"/>
</dbReference>
<dbReference type="InterPro" id="IPR050986">
    <property type="entry name" value="GutQ/KpsF_isomerases"/>
</dbReference>
<accession>A0A401XJX8</accession>
<feature type="binding site" evidence="5">
    <location>
        <position position="74"/>
    </location>
    <ligand>
        <name>Zn(2+)</name>
        <dbReference type="ChEBI" id="CHEBI:29105"/>
    </ligand>
</feature>
<evidence type="ECO:0000256" key="2">
    <source>
        <dbReference type="ARBA" id="ARBA00022737"/>
    </source>
</evidence>
<dbReference type="PANTHER" id="PTHR42745:SF1">
    <property type="entry name" value="ARABINOSE 5-PHOSPHATE ISOMERASE KDSD"/>
    <property type="match status" value="1"/>
</dbReference>
<gene>
    <name evidence="8" type="primary">kpsF_1</name>
    <name evidence="8" type="ORF">JCM31826_08290</name>
</gene>
<sequence>MNDFIQAAVRTIEIEARSILELRESITESFSNAAKAILNTTGKVIVSGIGKSGHIGKKIAATLASTGTPSFFIHPSEAFHGDLGMIGKDDILLLISYSGETEEVLRLLPFLKNLGNTIISFTGRPESTLARNAHFNINVSVRQEACPLSLAPTSSTTATLVIGDALAIALMEARGFKPEDFARYHPGGSLGRRLLAKVKDFARYDNLPFVEPDVNVREVIYRLAEGRLGLVMIQNHDGRVGIITDGDFRRSLANIDRLDDLRIHQIVNYSPIVVDENTPIYQAEELMLSRKITTLLVSRNSKVVGVFQMFSLVNYV</sequence>
<dbReference type="InterPro" id="IPR046348">
    <property type="entry name" value="SIS_dom_sf"/>
</dbReference>
<keyword evidence="9" id="KW-1185">Reference proteome</keyword>
<feature type="site" description="Catalytically relevant" evidence="6">
    <location>
        <position position="51"/>
    </location>
</feature>
<dbReference type="InterPro" id="IPR004800">
    <property type="entry name" value="KdsD/KpsF-type"/>
</dbReference>
<dbReference type="InterPro" id="IPR035474">
    <property type="entry name" value="SIS_Kpsf"/>
</dbReference>
<dbReference type="InterPro" id="IPR000644">
    <property type="entry name" value="CBS_dom"/>
</dbReference>
<dbReference type="Pfam" id="PF01380">
    <property type="entry name" value="SIS"/>
    <property type="match status" value="1"/>
</dbReference>
<dbReference type="GO" id="GO:0097367">
    <property type="term" value="F:carbohydrate derivative binding"/>
    <property type="evidence" value="ECO:0007669"/>
    <property type="project" value="InterPro"/>
</dbReference>
<dbReference type="PIRSF" id="PIRSF004692">
    <property type="entry name" value="KdsD_KpsF"/>
    <property type="match status" value="1"/>
</dbReference>
<feature type="site" description="Catalytically relevant" evidence="6">
    <location>
        <position position="144"/>
    </location>
</feature>
<dbReference type="FunFam" id="3.40.50.10490:FF:000011">
    <property type="entry name" value="Arabinose 5-phosphate isomerase"/>
    <property type="match status" value="1"/>
</dbReference>
<dbReference type="CDD" id="cd05014">
    <property type="entry name" value="SIS_Kpsf"/>
    <property type="match status" value="1"/>
</dbReference>
<dbReference type="AlphaFoldDB" id="A0A401XJX8"/>
<evidence type="ECO:0000259" key="7">
    <source>
        <dbReference type="PROSITE" id="PS51464"/>
    </source>
</evidence>
<dbReference type="PROSITE" id="PS51464">
    <property type="entry name" value="SIS"/>
    <property type="match status" value="1"/>
</dbReference>
<protein>
    <submittedName>
        <fullName evidence="8">Arabinose-5-phosphate isomerase</fullName>
    </submittedName>
</protein>
<organism evidence="8 9">
    <name type="scientific">Thermaurantimonas aggregans</name>
    <dbReference type="NCBI Taxonomy" id="2173829"/>
    <lineage>
        <taxon>Bacteria</taxon>
        <taxon>Pseudomonadati</taxon>
        <taxon>Bacteroidota</taxon>
        <taxon>Flavobacteriia</taxon>
        <taxon>Flavobacteriales</taxon>
        <taxon>Schleiferiaceae</taxon>
        <taxon>Thermaurantimonas</taxon>
    </lineage>
</organism>
<proteinExistence type="inferred from homology"/>
<dbReference type="GO" id="GO:0005975">
    <property type="term" value="P:carbohydrate metabolic process"/>
    <property type="evidence" value="ECO:0007669"/>
    <property type="project" value="InterPro"/>
</dbReference>
<comment type="similarity">
    <text evidence="1 4">Belongs to the SIS family. GutQ/KpsF subfamily.</text>
</comment>
<dbReference type="GO" id="GO:0046872">
    <property type="term" value="F:metal ion binding"/>
    <property type="evidence" value="ECO:0007669"/>
    <property type="project" value="UniProtKB-KW"/>
</dbReference>
<feature type="site" description="Catalytically relevant" evidence="6">
    <location>
        <position position="103"/>
    </location>
</feature>
<dbReference type="Pfam" id="PF00571">
    <property type="entry name" value="CBS"/>
    <property type="match status" value="2"/>
</dbReference>
<keyword evidence="5" id="KW-0479">Metal-binding</keyword>
<dbReference type="SUPFAM" id="SSF54631">
    <property type="entry name" value="CBS-domain pair"/>
    <property type="match status" value="1"/>
</dbReference>
<dbReference type="InterPro" id="IPR046342">
    <property type="entry name" value="CBS_dom_sf"/>
</dbReference>
<name>A0A401XJX8_9FLAO</name>
<evidence type="ECO:0000256" key="3">
    <source>
        <dbReference type="ARBA" id="ARBA00023122"/>
    </source>
</evidence>
<dbReference type="GO" id="GO:0019146">
    <property type="term" value="F:arabinose-5-phosphate isomerase activity"/>
    <property type="evidence" value="ECO:0007669"/>
    <property type="project" value="UniProtKB-ARBA"/>
</dbReference>
<keyword evidence="8" id="KW-0413">Isomerase</keyword>
<dbReference type="NCBIfam" id="TIGR00393">
    <property type="entry name" value="kpsF"/>
    <property type="match status" value="1"/>
</dbReference>
<dbReference type="EMBL" id="BHZE01000006">
    <property type="protein sequence ID" value="GCD77347.1"/>
    <property type="molecule type" value="Genomic_DNA"/>
</dbReference>